<reference evidence="2 3" key="1">
    <citation type="journal article" date="2018" name="Mol. Biol. Evol.">
        <title>Broad Genomic Sampling Reveals a Smut Pathogenic Ancestry of the Fungal Clade Ustilaginomycotina.</title>
        <authorList>
            <person name="Kijpornyongpan T."/>
            <person name="Mondo S.J."/>
            <person name="Barry K."/>
            <person name="Sandor L."/>
            <person name="Lee J."/>
            <person name="Lipzen A."/>
            <person name="Pangilinan J."/>
            <person name="LaButti K."/>
            <person name="Hainaut M."/>
            <person name="Henrissat B."/>
            <person name="Grigoriev I.V."/>
            <person name="Spatafora J.W."/>
            <person name="Aime M.C."/>
        </authorList>
    </citation>
    <scope>NUCLEOTIDE SEQUENCE [LARGE SCALE GENOMIC DNA]</scope>
    <source>
        <strain evidence="2 3">MCA 4198</strain>
    </source>
</reference>
<dbReference type="AlphaFoldDB" id="A0A316YUS6"/>
<dbReference type="Proteomes" id="UP000245768">
    <property type="component" value="Unassembled WGS sequence"/>
</dbReference>
<feature type="compositionally biased region" description="Basic and acidic residues" evidence="1">
    <location>
        <begin position="73"/>
        <end position="89"/>
    </location>
</feature>
<evidence type="ECO:0000313" key="3">
    <source>
        <dbReference type="Proteomes" id="UP000245768"/>
    </source>
</evidence>
<dbReference type="InParanoid" id="A0A316YUS6"/>
<gene>
    <name evidence="2" type="ORF">FA10DRAFT_15324</name>
</gene>
<sequence>MLCLGSSSQMMTTAIPASPRSPRSSSFRRLFHRQSSSPSTSPRPRSTAKLYDDGEDDDERSILPHASSSNLFPEKRRSSSDHLTKRDGDELAPNEETQERVAKRDEAEQRQKHDRPAVPAAKWWSRYENQSVRGARRRSASPPQQSTAGLHGASSPPPPVLMAWPAGLLMASARPSTIHQASRREHQHVKTAKFRSSIEEDEEQHSLISRSNTIKAAR</sequence>
<feature type="region of interest" description="Disordered" evidence="1">
    <location>
        <begin position="175"/>
        <end position="218"/>
    </location>
</feature>
<accession>A0A316YUS6</accession>
<proteinExistence type="predicted"/>
<dbReference type="GeneID" id="37040032"/>
<feature type="region of interest" description="Disordered" evidence="1">
    <location>
        <begin position="1"/>
        <end position="159"/>
    </location>
</feature>
<feature type="compositionally biased region" description="Low complexity" evidence="1">
    <location>
        <begin position="18"/>
        <end position="47"/>
    </location>
</feature>
<dbReference type="EMBL" id="KZ819634">
    <property type="protein sequence ID" value="PWN93167.1"/>
    <property type="molecule type" value="Genomic_DNA"/>
</dbReference>
<evidence type="ECO:0000256" key="1">
    <source>
        <dbReference type="SAM" id="MobiDB-lite"/>
    </source>
</evidence>
<name>A0A316YUS6_9BASI</name>
<feature type="compositionally biased region" description="Basic and acidic residues" evidence="1">
    <location>
        <begin position="97"/>
        <end position="116"/>
    </location>
</feature>
<protein>
    <submittedName>
        <fullName evidence="2">Uncharacterized protein</fullName>
    </submittedName>
</protein>
<evidence type="ECO:0000313" key="2">
    <source>
        <dbReference type="EMBL" id="PWN93167.1"/>
    </source>
</evidence>
<dbReference type="RefSeq" id="XP_025380365.1">
    <property type="nucleotide sequence ID" value="XM_025518116.1"/>
</dbReference>
<feature type="compositionally biased region" description="Polar residues" evidence="1">
    <location>
        <begin position="1"/>
        <end position="12"/>
    </location>
</feature>
<organism evidence="2 3">
    <name type="scientific">Acaromyces ingoldii</name>
    <dbReference type="NCBI Taxonomy" id="215250"/>
    <lineage>
        <taxon>Eukaryota</taxon>
        <taxon>Fungi</taxon>
        <taxon>Dikarya</taxon>
        <taxon>Basidiomycota</taxon>
        <taxon>Ustilaginomycotina</taxon>
        <taxon>Exobasidiomycetes</taxon>
        <taxon>Exobasidiales</taxon>
        <taxon>Cryptobasidiaceae</taxon>
        <taxon>Acaromyces</taxon>
    </lineage>
</organism>
<keyword evidence="3" id="KW-1185">Reference proteome</keyword>
<feature type="compositionally biased region" description="Polar residues" evidence="1">
    <location>
        <begin position="206"/>
        <end position="218"/>
    </location>
</feature>